<reference evidence="9 10" key="1">
    <citation type="journal article" date="2011" name="Proc. Natl. Acad. Sci. U.S.A.">
        <title>Evolutionary erosion of yeast sex chromosomes by mating-type switching accidents.</title>
        <authorList>
            <person name="Gordon J.L."/>
            <person name="Armisen D."/>
            <person name="Proux-Wera E."/>
            <person name="Oheigeartaigh S.S."/>
            <person name="Byrne K.P."/>
            <person name="Wolfe K.H."/>
        </authorList>
    </citation>
    <scope>NUCLEOTIDE SEQUENCE [LARGE SCALE GENOMIC DNA]</scope>
    <source>
        <strain evidence="10">ATCC 10662 / CBS 1146 / NBRC 0425 / NCYC 2629 / NRRL Y-866</strain>
    </source>
</reference>
<dbReference type="SMART" id="SM00220">
    <property type="entry name" value="S_TKc"/>
    <property type="match status" value="1"/>
</dbReference>
<feature type="region of interest" description="Disordered" evidence="7">
    <location>
        <begin position="1"/>
        <end position="22"/>
    </location>
</feature>
<dbReference type="KEGG" id="tdl:TDEL_0D01220"/>
<dbReference type="HOGENOM" id="CLU_000288_176_1_1"/>
<evidence type="ECO:0000313" key="10">
    <source>
        <dbReference type="Proteomes" id="UP000005627"/>
    </source>
</evidence>
<dbReference type="OrthoDB" id="2158884at2759"/>
<dbReference type="SUPFAM" id="SSF56112">
    <property type="entry name" value="Protein kinase-like (PK-like)"/>
    <property type="match status" value="1"/>
</dbReference>
<dbReference type="PROSITE" id="PS00108">
    <property type="entry name" value="PROTEIN_KINASE_ST"/>
    <property type="match status" value="1"/>
</dbReference>
<dbReference type="Gene3D" id="3.30.200.20">
    <property type="entry name" value="Phosphorylase Kinase, domain 1"/>
    <property type="match status" value="1"/>
</dbReference>
<dbReference type="InterPro" id="IPR011009">
    <property type="entry name" value="Kinase-like_dom_sf"/>
</dbReference>
<dbReference type="FunCoup" id="G8ZSW2">
    <property type="interactions" value="607"/>
</dbReference>
<dbReference type="CDD" id="cd07830">
    <property type="entry name" value="STKc_MAK_like"/>
    <property type="match status" value="1"/>
</dbReference>
<gene>
    <name evidence="9" type="primary">TDEL0D01220</name>
    <name evidence="9" type="ORF">TDEL_0D01220</name>
</gene>
<dbReference type="InParanoid" id="G8ZSW2"/>
<comment type="similarity">
    <text evidence="1">Belongs to the protein kinase superfamily. CMGC Ser/Thr protein kinase family. CDC2/CDKX subfamily.</text>
</comment>
<keyword evidence="2" id="KW-0723">Serine/threonine-protein kinase</keyword>
<evidence type="ECO:0000313" key="9">
    <source>
        <dbReference type="EMBL" id="CCE91706.1"/>
    </source>
</evidence>
<dbReference type="Gene3D" id="1.10.510.10">
    <property type="entry name" value="Transferase(Phosphotransferase) domain 1"/>
    <property type="match status" value="1"/>
</dbReference>
<dbReference type="RefSeq" id="XP_003680917.1">
    <property type="nucleotide sequence ID" value="XM_003680869.1"/>
</dbReference>
<name>G8ZSW2_TORDE</name>
<evidence type="ECO:0000256" key="7">
    <source>
        <dbReference type="SAM" id="MobiDB-lite"/>
    </source>
</evidence>
<keyword evidence="10" id="KW-1185">Reference proteome</keyword>
<dbReference type="FunFam" id="1.10.510.10:FF:000624">
    <property type="entry name" value="Mitogen-activated protein kinase"/>
    <property type="match status" value="1"/>
</dbReference>
<evidence type="ECO:0000256" key="4">
    <source>
        <dbReference type="ARBA" id="ARBA00022741"/>
    </source>
</evidence>
<dbReference type="GO" id="GO:0005634">
    <property type="term" value="C:nucleus"/>
    <property type="evidence" value="ECO:0007669"/>
    <property type="project" value="EnsemblFungi"/>
</dbReference>
<dbReference type="eggNOG" id="KOG0661">
    <property type="taxonomic scope" value="Eukaryota"/>
</dbReference>
<dbReference type="AlphaFoldDB" id="G8ZSW2"/>
<evidence type="ECO:0000256" key="5">
    <source>
        <dbReference type="ARBA" id="ARBA00022777"/>
    </source>
</evidence>
<keyword evidence="3" id="KW-0808">Transferase</keyword>
<evidence type="ECO:0000256" key="3">
    <source>
        <dbReference type="ARBA" id="ARBA00022679"/>
    </source>
</evidence>
<protein>
    <recommendedName>
        <fullName evidence="8">Protein kinase domain-containing protein</fullName>
    </recommendedName>
</protein>
<evidence type="ECO:0000256" key="6">
    <source>
        <dbReference type="ARBA" id="ARBA00022840"/>
    </source>
</evidence>
<dbReference type="GeneID" id="11502141"/>
<keyword evidence="4" id="KW-0547">Nucleotide-binding</keyword>
<dbReference type="GO" id="GO:0040020">
    <property type="term" value="P:regulation of meiotic nuclear division"/>
    <property type="evidence" value="ECO:0007669"/>
    <property type="project" value="EnsemblFungi"/>
</dbReference>
<sequence length="640" mass="73547">MLSRKANKDSVPVTPPDIHNPPSYIPLRSIDGRYQIIEELGNGSFGSVSLARAHFDITQCNGDDSKLYRRTLMNQIDAEHENSICKRQGLVAIKTMMTKLSTLHDYTRVREIKFILSIPANKHLIQIFEIFIDDRNFQLHIVMEAMEQNLYQMMRHRRRRVFSIPSLKSILAQILAGLNHIHDSNFFHRDIKPENILISPSTRYFDKEWLIEGNYTDNYVVKLADFGLARHVTNKNPYTAYVSTRWYRSPEILLRNGYYSRPLDIWAFGCVAVEITIFKPLFPGSNEMDQIWKILEVLGTPHSTRESARTGYVSNGGQWESAKNLAQRINMKFPYVEGTGFQELISSSQLQSLADVVRLCLKWDPNERATTRDLCLMPFFQNTVADLRETPTPITTNTEQALIFAGIDSSRSTHSKRQLIFHSKELDNSHSSRPMNIIDDEPLAKKTFSINEFLKNHTDNVPIDPPPQIDTDSTISENQDDIEFCHISNTFENDHLVQNLPNLTSNTKFTSDSIHNLQKLADDIDAMNKQGDTDLFFNTQHESGDKNYVHYSHQDNGHNQELHLLNNNVLMNSDHSSIQPVNRLLDNMSIDDSFKNNTNMNAIPRSFLLQKDMTNVNHPNDSNNMELTSETNQHFGNITF</sequence>
<dbReference type="STRING" id="1076872.G8ZSW2"/>
<keyword evidence="5" id="KW-0418">Kinase</keyword>
<keyword evidence="6" id="KW-0067">ATP-binding</keyword>
<dbReference type="PROSITE" id="PS50011">
    <property type="entry name" value="PROTEIN_KINASE_DOM"/>
    <property type="match status" value="1"/>
</dbReference>
<dbReference type="InterPro" id="IPR000719">
    <property type="entry name" value="Prot_kinase_dom"/>
</dbReference>
<dbReference type="GO" id="GO:0004674">
    <property type="term" value="F:protein serine/threonine kinase activity"/>
    <property type="evidence" value="ECO:0007669"/>
    <property type="project" value="UniProtKB-KW"/>
</dbReference>
<dbReference type="Proteomes" id="UP000005627">
    <property type="component" value="Chromosome 4"/>
</dbReference>
<evidence type="ECO:0000259" key="8">
    <source>
        <dbReference type="PROSITE" id="PS50011"/>
    </source>
</evidence>
<dbReference type="PANTHER" id="PTHR24055">
    <property type="entry name" value="MITOGEN-ACTIVATED PROTEIN KINASE"/>
    <property type="match status" value="1"/>
</dbReference>
<dbReference type="InterPro" id="IPR050117">
    <property type="entry name" value="MAPK"/>
</dbReference>
<feature type="domain" description="Protein kinase" evidence="8">
    <location>
        <begin position="34"/>
        <end position="380"/>
    </location>
</feature>
<proteinExistence type="inferred from homology"/>
<evidence type="ECO:0000256" key="2">
    <source>
        <dbReference type="ARBA" id="ARBA00022527"/>
    </source>
</evidence>
<dbReference type="EMBL" id="HE616745">
    <property type="protein sequence ID" value="CCE91706.1"/>
    <property type="molecule type" value="Genomic_DNA"/>
</dbReference>
<evidence type="ECO:0000256" key="1">
    <source>
        <dbReference type="ARBA" id="ARBA00006485"/>
    </source>
</evidence>
<dbReference type="InterPro" id="IPR008271">
    <property type="entry name" value="Ser/Thr_kinase_AS"/>
</dbReference>
<accession>G8ZSW2</accession>
<dbReference type="GO" id="GO:0005524">
    <property type="term" value="F:ATP binding"/>
    <property type="evidence" value="ECO:0007669"/>
    <property type="project" value="UniProtKB-KW"/>
</dbReference>
<organism evidence="9 10">
    <name type="scientific">Torulaspora delbrueckii</name>
    <name type="common">Yeast</name>
    <name type="synonym">Candida colliculosa</name>
    <dbReference type="NCBI Taxonomy" id="4950"/>
    <lineage>
        <taxon>Eukaryota</taxon>
        <taxon>Fungi</taxon>
        <taxon>Dikarya</taxon>
        <taxon>Ascomycota</taxon>
        <taxon>Saccharomycotina</taxon>
        <taxon>Saccharomycetes</taxon>
        <taxon>Saccharomycetales</taxon>
        <taxon>Saccharomycetaceae</taxon>
        <taxon>Torulaspora</taxon>
    </lineage>
</organism>
<dbReference type="Pfam" id="PF00069">
    <property type="entry name" value="Pkinase"/>
    <property type="match status" value="1"/>
</dbReference>